<dbReference type="Pfam" id="PF26345">
    <property type="entry name" value="ScoMcrA_N"/>
    <property type="match status" value="1"/>
</dbReference>
<comment type="caution">
    <text evidence="2">The sequence shown here is derived from an EMBL/GenBank/DDBJ whole genome shotgun (WGS) entry which is preliminary data.</text>
</comment>
<protein>
    <recommendedName>
        <fullName evidence="1">ScoMcrA-like N-terminal head domain-containing protein</fullName>
    </recommendedName>
</protein>
<gene>
    <name evidence="2" type="ORF">GGG17_05180</name>
</gene>
<dbReference type="EMBL" id="WLVL01000019">
    <property type="protein sequence ID" value="MTB71370.1"/>
    <property type="molecule type" value="Genomic_DNA"/>
</dbReference>
<proteinExistence type="predicted"/>
<sequence>MVQLPRLTGDAVLKSIRECDALTEAEFLARYKFGKQNIRNRIEHQGRTYPAKAVMGRAFFHVDETVVTAADLHGVRALPRLALVGFHPPQGDAVEGTHASTSGGPAVEVVPCEQNVADGFDTPARPAGTAARLEAGLMAGLQAHLRGLGHQVGRVHIAGMYTDTYDVTANVLYEVKAGIERKDVRMAIGQLFDYVRYFDKLPPRLAVVLPGDPGPDLRALVASVGMLLVTPEGDGFSGIPA</sequence>
<feature type="domain" description="ScoMcrA-like N-terminal head" evidence="1">
    <location>
        <begin position="7"/>
        <end position="76"/>
    </location>
</feature>
<evidence type="ECO:0000313" key="2">
    <source>
        <dbReference type="EMBL" id="MTB71370.1"/>
    </source>
</evidence>
<reference evidence="2 3" key="1">
    <citation type="submission" date="2019-11" db="EMBL/GenBank/DDBJ databases">
        <title>Whole genome sequencing identifies a novel species of the genus Arsenicicoccus isolated from human blood.</title>
        <authorList>
            <person name="Jeong J.H."/>
            <person name="Kweon O.J."/>
            <person name="Kim H.R."/>
            <person name="Kim T.-H."/>
            <person name="Ha S.-M."/>
            <person name="Lee M.-K."/>
        </authorList>
    </citation>
    <scope>NUCLEOTIDE SEQUENCE [LARGE SCALE GENOMIC DNA]</scope>
    <source>
        <strain evidence="2 3">MKL-02</strain>
    </source>
</reference>
<organism evidence="2 3">
    <name type="scientific">Arsenicicoccus cauae</name>
    <dbReference type="NCBI Taxonomy" id="2663847"/>
    <lineage>
        <taxon>Bacteria</taxon>
        <taxon>Bacillati</taxon>
        <taxon>Actinomycetota</taxon>
        <taxon>Actinomycetes</taxon>
        <taxon>Micrococcales</taxon>
        <taxon>Intrasporangiaceae</taxon>
        <taxon>Arsenicicoccus</taxon>
    </lineage>
</organism>
<dbReference type="AlphaFoldDB" id="A0A6I3IN06"/>
<dbReference type="InterPro" id="IPR058807">
    <property type="entry name" value="ScoMcrA_N"/>
</dbReference>
<accession>A0A6I3IN06</accession>
<evidence type="ECO:0000313" key="3">
    <source>
        <dbReference type="Proteomes" id="UP000431092"/>
    </source>
</evidence>
<name>A0A6I3IN06_9MICO</name>
<dbReference type="RefSeq" id="WP_154592708.1">
    <property type="nucleotide sequence ID" value="NZ_WLVL01000019.1"/>
</dbReference>
<dbReference type="Proteomes" id="UP000431092">
    <property type="component" value="Unassembled WGS sequence"/>
</dbReference>
<evidence type="ECO:0000259" key="1">
    <source>
        <dbReference type="Pfam" id="PF26345"/>
    </source>
</evidence>
<keyword evidence="3" id="KW-1185">Reference proteome</keyword>